<organism evidence="5">
    <name type="scientific">viral metagenome</name>
    <dbReference type="NCBI Taxonomy" id="1070528"/>
    <lineage>
        <taxon>unclassified sequences</taxon>
        <taxon>metagenomes</taxon>
        <taxon>organismal metagenomes</taxon>
    </lineage>
</organism>
<dbReference type="Pfam" id="PF23162">
    <property type="entry name" value="AEP_C962R"/>
    <property type="match status" value="1"/>
</dbReference>
<keyword evidence="2" id="KW-0378">Hydrolase</keyword>
<evidence type="ECO:0000256" key="3">
    <source>
        <dbReference type="ARBA" id="ARBA00022840"/>
    </source>
</evidence>
<proteinExistence type="predicted"/>
<dbReference type="AlphaFoldDB" id="A0A6C0HYK4"/>
<dbReference type="InterPro" id="IPR027417">
    <property type="entry name" value="P-loop_NTPase"/>
</dbReference>
<dbReference type="InterPro" id="IPR014818">
    <property type="entry name" value="Phage/plasmid_primase_P4_C"/>
</dbReference>
<dbReference type="InterPro" id="IPR014015">
    <property type="entry name" value="Helicase_SF3_DNA-vir"/>
</dbReference>
<dbReference type="Pfam" id="PF08707">
    <property type="entry name" value="PriCT_2"/>
    <property type="match status" value="1"/>
</dbReference>
<dbReference type="GO" id="GO:0005524">
    <property type="term" value="F:ATP binding"/>
    <property type="evidence" value="ECO:0007669"/>
    <property type="project" value="UniProtKB-KW"/>
</dbReference>
<dbReference type="Pfam" id="PF08706">
    <property type="entry name" value="D5_N"/>
    <property type="match status" value="1"/>
</dbReference>
<accession>A0A6C0HYK4</accession>
<dbReference type="PROSITE" id="PS51206">
    <property type="entry name" value="SF3_HELICASE_1"/>
    <property type="match status" value="1"/>
</dbReference>
<feature type="domain" description="SF3 helicase" evidence="4">
    <location>
        <begin position="579"/>
        <end position="740"/>
    </location>
</feature>
<evidence type="ECO:0000259" key="4">
    <source>
        <dbReference type="PROSITE" id="PS51206"/>
    </source>
</evidence>
<sequence>MNTYLSSHVSKDKSECTHTRITGGSYHIPDLSSFYPIYVKHVFVEGNEEYLTEKQLECGPLGIDLDFRYPEAKRMYTADHIVDFLDILLEELHKLFHIQETFSLYIFEKPSINVLPTMIKDGIHMIIGLNMDVTMKAMLRNRLLKKMTIWNDLQLTNDWDSVLDESVFKGLTAWQLYGSRKPGHEAYQLTHVYSCEHHGEDYEVHKSNDVFPIQTEFYKLSVRNTQHESPPLKEEYKAEYEQSKQRKRLRIVNDAPAGEFATPLALNKELERLFASLNVTEYMVQEAHQYAMCLPAPYYDDYMKWQRVGWALKNTDQRLFPSWVKFSSQSAKFNFSDIPALKKQWESWRPNDEMLTLRSIMFWARTENQEEYDKIKEKSVDMALEEAIRDTCTEFDIATILYQLYKDSFVCVDIKSARWFQYVNQKWEETDSGTELRKQITNIKGLYGIFAKKLHQVGQLVNGLSATPDDERYKPLKKKQDKIHSIMVNMLKKNASKIMMDCCHIFYVRDFMDLLDSKNHLLCFTNGVVDFSTNTFRNGLPEDYTHKCTKIPYIPIEEADTTVIQEVLAFMGQLFPDKELRDYMWDHLASILIGRNSNQTFNIYIGGGRNGKSMLIELLSGMLGDYKQTLPISLVTGKRGNIGSVSPEIANLKGVRYAVMQESSVHDKINEGPMKELTGGDAIQSRALYKAPTTFIPQFKLVMATNNLPGMDGKDEGTWRRIRACEFKSYFCEEPDPTSKYQFRVDKNLNEKFDSWKPVFMTMLVQRAFVTKGNVIDCKMVLVHSEKYRNDQDYLSSFTKECIHLNPSGVLRELDLYEKFSEWWKLLYGKNVPKGKDLFDYVNRIYTNTSAVTKKGTVWYGIQVMQEEEVTDLI</sequence>
<dbReference type="GO" id="GO:0016817">
    <property type="term" value="F:hydrolase activity, acting on acid anhydrides"/>
    <property type="evidence" value="ECO:0007669"/>
    <property type="project" value="InterPro"/>
</dbReference>
<keyword evidence="1" id="KW-0547">Nucleotide-binding</keyword>
<dbReference type="EMBL" id="MN740041">
    <property type="protein sequence ID" value="QHT85246.1"/>
    <property type="molecule type" value="Genomic_DNA"/>
</dbReference>
<evidence type="ECO:0000256" key="1">
    <source>
        <dbReference type="ARBA" id="ARBA00022741"/>
    </source>
</evidence>
<dbReference type="PANTHER" id="PTHR35372">
    <property type="entry name" value="ATP BINDING PROTEIN-RELATED"/>
    <property type="match status" value="1"/>
</dbReference>
<dbReference type="Pfam" id="PF19263">
    <property type="entry name" value="DUF5906"/>
    <property type="match status" value="1"/>
</dbReference>
<dbReference type="InterPro" id="IPR051620">
    <property type="entry name" value="ORF904-like_C"/>
</dbReference>
<dbReference type="SUPFAM" id="SSF52540">
    <property type="entry name" value="P-loop containing nucleoside triphosphate hydrolases"/>
    <property type="match status" value="1"/>
</dbReference>
<reference evidence="5" key="1">
    <citation type="journal article" date="2020" name="Nature">
        <title>Giant virus diversity and host interactions through global metagenomics.</title>
        <authorList>
            <person name="Schulz F."/>
            <person name="Roux S."/>
            <person name="Paez-Espino D."/>
            <person name="Jungbluth S."/>
            <person name="Walsh D.A."/>
            <person name="Denef V.J."/>
            <person name="McMahon K.D."/>
            <person name="Konstantinidis K.T."/>
            <person name="Eloe-Fadrosh E.A."/>
            <person name="Kyrpides N.C."/>
            <person name="Woyke T."/>
        </authorList>
    </citation>
    <scope>NUCLEOTIDE SEQUENCE</scope>
    <source>
        <strain evidence="5">GVMAG-M-3300023184-17</strain>
    </source>
</reference>
<dbReference type="InterPro" id="IPR056443">
    <property type="entry name" value="AEP_C962R"/>
</dbReference>
<evidence type="ECO:0000256" key="2">
    <source>
        <dbReference type="ARBA" id="ARBA00022801"/>
    </source>
</evidence>
<keyword evidence="3" id="KW-0067">ATP-binding</keyword>
<dbReference type="InterPro" id="IPR006500">
    <property type="entry name" value="Helicase_put_C_phage/plasmid"/>
</dbReference>
<name>A0A6C0HYK4_9ZZZZ</name>
<dbReference type="Gene3D" id="3.40.50.300">
    <property type="entry name" value="P-loop containing nucleotide triphosphate hydrolases"/>
    <property type="match status" value="1"/>
</dbReference>
<dbReference type="PANTHER" id="PTHR35372:SF2">
    <property type="entry name" value="SF3 HELICASE DOMAIN-CONTAINING PROTEIN"/>
    <property type="match status" value="1"/>
</dbReference>
<dbReference type="NCBIfam" id="TIGR01613">
    <property type="entry name" value="primase_Cterm"/>
    <property type="match status" value="1"/>
</dbReference>
<dbReference type="InterPro" id="IPR014819">
    <property type="entry name" value="PriCT_2"/>
</dbReference>
<evidence type="ECO:0000313" key="5">
    <source>
        <dbReference type="EMBL" id="QHT85246.1"/>
    </source>
</evidence>
<dbReference type="InterPro" id="IPR045455">
    <property type="entry name" value="NrS-1_pol-like_helicase"/>
</dbReference>
<protein>
    <recommendedName>
        <fullName evidence="4">SF3 helicase domain-containing protein</fullName>
    </recommendedName>
</protein>